<keyword evidence="2" id="KW-0012">Acyltransferase</keyword>
<feature type="domain" description="N-acetyltransferase" evidence="5">
    <location>
        <begin position="30"/>
        <end position="192"/>
    </location>
</feature>
<feature type="compositionally biased region" description="Pro residues" evidence="4">
    <location>
        <begin position="11"/>
        <end position="20"/>
    </location>
</feature>
<sequence>MTPDARTTPEPLVPPPPPDPAIDFWTGERVRLRAVEPEDWPHFMRYGQNSAHVRFGDRLEVPRSAERHRTWLKEAAARKAEDDTFHLVVEDRATGAWAGTVSTHHVELGQGNFAYGIEIDPRFQGRGFAREAVTLVLRFMFEERRYHKAVAEAWAHNTASVALQRRLGFVEEARLREHDYTEGAYRDVLLFGLLKDEFRSMDAGNKD</sequence>
<dbReference type="InterPro" id="IPR000182">
    <property type="entry name" value="GNAT_dom"/>
</dbReference>
<evidence type="ECO:0000256" key="3">
    <source>
        <dbReference type="ARBA" id="ARBA00038502"/>
    </source>
</evidence>
<dbReference type="PROSITE" id="PS51186">
    <property type="entry name" value="GNAT"/>
    <property type="match status" value="1"/>
</dbReference>
<dbReference type="AlphaFoldDB" id="A0ABD5E8T7"/>
<dbReference type="EC" id="2.-.-.-" evidence="6"/>
<dbReference type="InterPro" id="IPR016181">
    <property type="entry name" value="Acyl_CoA_acyltransferase"/>
</dbReference>
<keyword evidence="1 6" id="KW-0808">Transferase</keyword>
<dbReference type="GO" id="GO:0016746">
    <property type="term" value="F:acyltransferase activity"/>
    <property type="evidence" value="ECO:0007669"/>
    <property type="project" value="UniProtKB-KW"/>
</dbReference>
<evidence type="ECO:0000313" key="7">
    <source>
        <dbReference type="Proteomes" id="UP001183607"/>
    </source>
</evidence>
<name>A0ABD5E8T7_9ACTN</name>
<feature type="region of interest" description="Disordered" evidence="4">
    <location>
        <begin position="1"/>
        <end position="21"/>
    </location>
</feature>
<evidence type="ECO:0000256" key="4">
    <source>
        <dbReference type="SAM" id="MobiDB-lite"/>
    </source>
</evidence>
<dbReference type="PANTHER" id="PTHR43792">
    <property type="entry name" value="GNAT FAMILY, PUTATIVE (AFU_ORTHOLOGUE AFUA_3G00765)-RELATED-RELATED"/>
    <property type="match status" value="1"/>
</dbReference>
<comment type="similarity">
    <text evidence="3">Belongs to the acetyltransferase family. RimJ subfamily.</text>
</comment>
<evidence type="ECO:0000313" key="6">
    <source>
        <dbReference type="EMBL" id="MDT0417017.1"/>
    </source>
</evidence>
<proteinExistence type="inferred from homology"/>
<comment type="caution">
    <text evidence="6">The sequence shown here is derived from an EMBL/GenBank/DDBJ whole genome shotgun (WGS) entry which is preliminary data.</text>
</comment>
<evidence type="ECO:0000259" key="5">
    <source>
        <dbReference type="PROSITE" id="PS51186"/>
    </source>
</evidence>
<organism evidence="6 7">
    <name type="scientific">Streptomyces evansiae</name>
    <dbReference type="NCBI Taxonomy" id="3075535"/>
    <lineage>
        <taxon>Bacteria</taxon>
        <taxon>Bacillati</taxon>
        <taxon>Actinomycetota</taxon>
        <taxon>Actinomycetes</taxon>
        <taxon>Kitasatosporales</taxon>
        <taxon>Streptomycetaceae</taxon>
        <taxon>Streptomyces</taxon>
    </lineage>
</organism>
<dbReference type="InterPro" id="IPR051531">
    <property type="entry name" value="N-acetyltransferase"/>
</dbReference>
<reference evidence="7" key="1">
    <citation type="submission" date="2023-07" db="EMBL/GenBank/DDBJ databases">
        <title>30 novel species of actinomycetes from the DSMZ collection.</title>
        <authorList>
            <person name="Nouioui I."/>
        </authorList>
    </citation>
    <scope>NUCLEOTIDE SEQUENCE [LARGE SCALE GENOMIC DNA]</scope>
    <source>
        <strain evidence="7">DSM 41982</strain>
    </source>
</reference>
<accession>A0ABD5E8T7</accession>
<dbReference type="RefSeq" id="WP_175417661.1">
    <property type="nucleotide sequence ID" value="NZ_JAVRER010000023.1"/>
</dbReference>
<dbReference type="EMBL" id="JAVRER010000023">
    <property type="protein sequence ID" value="MDT0417017.1"/>
    <property type="molecule type" value="Genomic_DNA"/>
</dbReference>
<dbReference type="Pfam" id="PF13302">
    <property type="entry name" value="Acetyltransf_3"/>
    <property type="match status" value="1"/>
</dbReference>
<evidence type="ECO:0000256" key="2">
    <source>
        <dbReference type="ARBA" id="ARBA00023315"/>
    </source>
</evidence>
<dbReference type="SUPFAM" id="SSF55729">
    <property type="entry name" value="Acyl-CoA N-acyltransferases (Nat)"/>
    <property type="match status" value="1"/>
</dbReference>
<evidence type="ECO:0000256" key="1">
    <source>
        <dbReference type="ARBA" id="ARBA00022679"/>
    </source>
</evidence>
<dbReference type="Proteomes" id="UP001183607">
    <property type="component" value="Unassembled WGS sequence"/>
</dbReference>
<dbReference type="PANTHER" id="PTHR43792:SF8">
    <property type="entry name" value="[RIBOSOMAL PROTEIN US5]-ALANINE N-ACETYLTRANSFERASE"/>
    <property type="match status" value="1"/>
</dbReference>
<dbReference type="Gene3D" id="3.40.630.30">
    <property type="match status" value="1"/>
</dbReference>
<gene>
    <name evidence="6" type="ORF">RM574_16130</name>
</gene>
<protein>
    <submittedName>
        <fullName evidence="6">GNAT family protein</fullName>
        <ecNumber evidence="6">2.-.-.-</ecNumber>
    </submittedName>
</protein>